<reference evidence="2" key="1">
    <citation type="journal article" date="2014" name="Int. J. Syst. Evol. Microbiol.">
        <title>Complete genome sequence of Corynebacterium casei LMG S-19264T (=DSM 44701T), isolated from a smear-ripened cheese.</title>
        <authorList>
            <consortium name="US DOE Joint Genome Institute (JGI-PGF)"/>
            <person name="Walter F."/>
            <person name="Albersmeier A."/>
            <person name="Kalinowski J."/>
            <person name="Ruckert C."/>
        </authorList>
    </citation>
    <scope>NUCLEOTIDE SEQUENCE</scope>
    <source>
        <strain evidence="2">CGMCC 1.12919</strain>
    </source>
</reference>
<proteinExistence type="predicted"/>
<feature type="domain" description="HTH luxR-type" evidence="1">
    <location>
        <begin position="174"/>
        <end position="239"/>
    </location>
</feature>
<dbReference type="InterPro" id="IPR000792">
    <property type="entry name" value="Tscrpt_reg_LuxR_C"/>
</dbReference>
<dbReference type="PRINTS" id="PR00038">
    <property type="entry name" value="HTHLUXR"/>
</dbReference>
<dbReference type="InterPro" id="IPR051015">
    <property type="entry name" value="EvgA-like"/>
</dbReference>
<dbReference type="SUPFAM" id="SSF46894">
    <property type="entry name" value="C-terminal effector domain of the bipartite response regulators"/>
    <property type="match status" value="1"/>
</dbReference>
<dbReference type="AlphaFoldDB" id="A0A916UG92"/>
<evidence type="ECO:0000313" key="2">
    <source>
        <dbReference type="EMBL" id="GGC72459.1"/>
    </source>
</evidence>
<dbReference type="GO" id="GO:0003677">
    <property type="term" value="F:DNA binding"/>
    <property type="evidence" value="ECO:0007669"/>
    <property type="project" value="InterPro"/>
</dbReference>
<dbReference type="InterPro" id="IPR011006">
    <property type="entry name" value="CheY-like_superfamily"/>
</dbReference>
<dbReference type="CDD" id="cd06170">
    <property type="entry name" value="LuxR_C_like"/>
    <property type="match status" value="1"/>
</dbReference>
<comment type="caution">
    <text evidence="2">The sequence shown here is derived from an EMBL/GenBank/DDBJ whole genome shotgun (WGS) entry which is preliminary data.</text>
</comment>
<name>A0A916UG92_9HYPH</name>
<dbReference type="EMBL" id="BMGG01000006">
    <property type="protein sequence ID" value="GGC72459.1"/>
    <property type="molecule type" value="Genomic_DNA"/>
</dbReference>
<evidence type="ECO:0000313" key="3">
    <source>
        <dbReference type="Proteomes" id="UP000637002"/>
    </source>
</evidence>
<dbReference type="SUPFAM" id="SSF52172">
    <property type="entry name" value="CheY-like"/>
    <property type="match status" value="1"/>
</dbReference>
<dbReference type="PANTHER" id="PTHR45566">
    <property type="entry name" value="HTH-TYPE TRANSCRIPTIONAL REGULATOR YHJB-RELATED"/>
    <property type="match status" value="1"/>
</dbReference>
<sequence length="248" mass="26648">MSTEASERDDLRRSSNSDNGGAADALPCTVLIEDRTFFRECVLASLSAMESDQEFQAFESVAAWEQSAAAARTSLLVLWMSAPSMPPEPDNVFASRLKQVLQLPEAPPVVVMSDHESADCVVYVMHSGASAFLPTSMGVEMAVKVLDLVRAGGSFIPASTLAAMTSAEEGAPRAAELSTLLSPRQLAVARAMRKGLPNKVIADELAMCESTVKVHVRTIMRKLNARNRTEVAFLTRDLDTDLRGGFAG</sequence>
<gene>
    <name evidence="2" type="ORF">GCM10010994_33590</name>
</gene>
<dbReference type="Pfam" id="PF00196">
    <property type="entry name" value="GerE"/>
    <property type="match status" value="1"/>
</dbReference>
<protein>
    <submittedName>
        <fullName evidence="2">LuxR family transcriptional regulator</fullName>
    </submittedName>
</protein>
<accession>A0A916UG92</accession>
<dbReference type="PANTHER" id="PTHR45566:SF1">
    <property type="entry name" value="HTH-TYPE TRANSCRIPTIONAL REGULATOR YHJB-RELATED"/>
    <property type="match status" value="1"/>
</dbReference>
<dbReference type="RefSeq" id="WP_188610347.1">
    <property type="nucleotide sequence ID" value="NZ_BMGG01000006.1"/>
</dbReference>
<dbReference type="SMART" id="SM00421">
    <property type="entry name" value="HTH_LUXR"/>
    <property type="match status" value="1"/>
</dbReference>
<dbReference type="InterPro" id="IPR016032">
    <property type="entry name" value="Sig_transdc_resp-reg_C-effctor"/>
</dbReference>
<dbReference type="Gene3D" id="3.40.50.2300">
    <property type="match status" value="1"/>
</dbReference>
<dbReference type="Proteomes" id="UP000637002">
    <property type="component" value="Unassembled WGS sequence"/>
</dbReference>
<organism evidence="2 3">
    <name type="scientific">Chelatococcus reniformis</name>
    <dbReference type="NCBI Taxonomy" id="1494448"/>
    <lineage>
        <taxon>Bacteria</taxon>
        <taxon>Pseudomonadati</taxon>
        <taxon>Pseudomonadota</taxon>
        <taxon>Alphaproteobacteria</taxon>
        <taxon>Hyphomicrobiales</taxon>
        <taxon>Chelatococcaceae</taxon>
        <taxon>Chelatococcus</taxon>
    </lineage>
</organism>
<dbReference type="GO" id="GO:0006355">
    <property type="term" value="P:regulation of DNA-templated transcription"/>
    <property type="evidence" value="ECO:0007669"/>
    <property type="project" value="InterPro"/>
</dbReference>
<reference evidence="2" key="2">
    <citation type="submission" date="2020-09" db="EMBL/GenBank/DDBJ databases">
        <authorList>
            <person name="Sun Q."/>
            <person name="Zhou Y."/>
        </authorList>
    </citation>
    <scope>NUCLEOTIDE SEQUENCE</scope>
    <source>
        <strain evidence="2">CGMCC 1.12919</strain>
    </source>
</reference>
<evidence type="ECO:0000259" key="1">
    <source>
        <dbReference type="PROSITE" id="PS50043"/>
    </source>
</evidence>
<keyword evidence="3" id="KW-1185">Reference proteome</keyword>
<dbReference type="PROSITE" id="PS50043">
    <property type="entry name" value="HTH_LUXR_2"/>
    <property type="match status" value="1"/>
</dbReference>